<reference evidence="1" key="1">
    <citation type="submission" date="2021-03" db="EMBL/GenBank/DDBJ databases">
        <title>Draft genome sequence of rust myrtle Austropuccinia psidii MF-1, a brazilian biotype.</title>
        <authorList>
            <person name="Quecine M.C."/>
            <person name="Pachon D.M.R."/>
            <person name="Bonatelli M.L."/>
            <person name="Correr F.H."/>
            <person name="Franceschini L.M."/>
            <person name="Leite T.F."/>
            <person name="Margarido G.R.A."/>
            <person name="Almeida C.A."/>
            <person name="Ferrarezi J.A."/>
            <person name="Labate C.A."/>
        </authorList>
    </citation>
    <scope>NUCLEOTIDE SEQUENCE</scope>
    <source>
        <strain evidence="1">MF-1</strain>
    </source>
</reference>
<evidence type="ECO:0000313" key="1">
    <source>
        <dbReference type="EMBL" id="MBW0505795.1"/>
    </source>
</evidence>
<evidence type="ECO:0000313" key="2">
    <source>
        <dbReference type="Proteomes" id="UP000765509"/>
    </source>
</evidence>
<accession>A0A9Q3HL98</accession>
<organism evidence="1 2">
    <name type="scientific">Austropuccinia psidii MF-1</name>
    <dbReference type="NCBI Taxonomy" id="1389203"/>
    <lineage>
        <taxon>Eukaryota</taxon>
        <taxon>Fungi</taxon>
        <taxon>Dikarya</taxon>
        <taxon>Basidiomycota</taxon>
        <taxon>Pucciniomycotina</taxon>
        <taxon>Pucciniomycetes</taxon>
        <taxon>Pucciniales</taxon>
        <taxon>Sphaerophragmiaceae</taxon>
        <taxon>Austropuccinia</taxon>
    </lineage>
</organism>
<dbReference type="EMBL" id="AVOT02018700">
    <property type="protein sequence ID" value="MBW0505795.1"/>
    <property type="molecule type" value="Genomic_DNA"/>
</dbReference>
<comment type="caution">
    <text evidence="1">The sequence shown here is derived from an EMBL/GenBank/DDBJ whole genome shotgun (WGS) entry which is preliminary data.</text>
</comment>
<name>A0A9Q3HL98_9BASI</name>
<gene>
    <name evidence="1" type="ORF">O181_045510</name>
</gene>
<proteinExistence type="predicted"/>
<dbReference type="Proteomes" id="UP000765509">
    <property type="component" value="Unassembled WGS sequence"/>
</dbReference>
<sequence length="102" mass="11505">MLGFFPIDHPYAHSHIGFCVSMIYNPYASAMPPHLLHNLPFLFSHTALIVSFPHSYTHAINTFCTKGCAFPQLTILMLKEELDDASFPLEIDIKLLNANLQC</sequence>
<keyword evidence="2" id="KW-1185">Reference proteome</keyword>
<dbReference type="AlphaFoldDB" id="A0A9Q3HL98"/>
<protein>
    <submittedName>
        <fullName evidence="1">Uncharacterized protein</fullName>
    </submittedName>
</protein>